<comment type="caution">
    <text evidence="3">The sequence shown here is derived from an EMBL/GenBank/DDBJ whole genome shotgun (WGS) entry which is preliminary data.</text>
</comment>
<dbReference type="GeneID" id="94433650"/>
<gene>
    <name evidence="3" type="ORF">CSUI_010334</name>
</gene>
<evidence type="ECO:0000313" key="3">
    <source>
        <dbReference type="EMBL" id="PHJ15855.1"/>
    </source>
</evidence>
<dbReference type="InterPro" id="IPR050113">
    <property type="entry name" value="Ub_conjugating_enzyme"/>
</dbReference>
<feature type="region of interest" description="Disordered" evidence="1">
    <location>
        <begin position="1"/>
        <end position="20"/>
    </location>
</feature>
<evidence type="ECO:0000256" key="1">
    <source>
        <dbReference type="SAM" id="MobiDB-lite"/>
    </source>
</evidence>
<dbReference type="Gene3D" id="3.10.110.10">
    <property type="entry name" value="Ubiquitin Conjugating Enzyme"/>
    <property type="match status" value="1"/>
</dbReference>
<dbReference type="Proteomes" id="UP000221165">
    <property type="component" value="Unassembled WGS sequence"/>
</dbReference>
<protein>
    <submittedName>
        <fullName evidence="3">Ubiquitin-conjugating enzyme subfamily protein</fullName>
    </submittedName>
</protein>
<dbReference type="SMART" id="SM00212">
    <property type="entry name" value="UBCc"/>
    <property type="match status" value="1"/>
</dbReference>
<name>A0A2C6KH91_9APIC</name>
<feature type="domain" description="UBC core" evidence="2">
    <location>
        <begin position="76"/>
        <end position="230"/>
    </location>
</feature>
<dbReference type="PANTHER" id="PTHR24067">
    <property type="entry name" value="UBIQUITIN-CONJUGATING ENZYME E2"/>
    <property type="match status" value="1"/>
</dbReference>
<dbReference type="VEuPathDB" id="ToxoDB:CSUI_010334"/>
<dbReference type="CDD" id="cd23814">
    <property type="entry name" value="UEV_AKTIP"/>
    <property type="match status" value="1"/>
</dbReference>
<dbReference type="EMBL" id="MIGC01007150">
    <property type="protein sequence ID" value="PHJ15855.1"/>
    <property type="molecule type" value="Genomic_DNA"/>
</dbReference>
<dbReference type="SUPFAM" id="SSF54495">
    <property type="entry name" value="UBC-like"/>
    <property type="match status" value="1"/>
</dbReference>
<dbReference type="AlphaFoldDB" id="A0A2C6KH91"/>
<dbReference type="Pfam" id="PF00179">
    <property type="entry name" value="UQ_con"/>
    <property type="match status" value="1"/>
</dbReference>
<reference evidence="3 4" key="1">
    <citation type="journal article" date="2017" name="Int. J. Parasitol.">
        <title>The genome of the protozoan parasite Cystoisospora suis and a reverse vaccinology approach to identify vaccine candidates.</title>
        <authorList>
            <person name="Palmieri N."/>
            <person name="Shrestha A."/>
            <person name="Ruttkowski B."/>
            <person name="Beck T."/>
            <person name="Vogl C."/>
            <person name="Tomley F."/>
            <person name="Blake D.P."/>
            <person name="Joachim A."/>
        </authorList>
    </citation>
    <scope>NUCLEOTIDE SEQUENCE [LARGE SCALE GENOMIC DNA]</scope>
    <source>
        <strain evidence="3 4">Wien I</strain>
    </source>
</reference>
<proteinExistence type="predicted"/>
<dbReference type="PROSITE" id="PS50127">
    <property type="entry name" value="UBC_2"/>
    <property type="match status" value="1"/>
</dbReference>
<dbReference type="OrthoDB" id="5596422at2759"/>
<dbReference type="InterPro" id="IPR016135">
    <property type="entry name" value="UBQ-conjugating_enzyme/RWD"/>
</dbReference>
<evidence type="ECO:0000313" key="4">
    <source>
        <dbReference type="Proteomes" id="UP000221165"/>
    </source>
</evidence>
<keyword evidence="4" id="KW-1185">Reference proteome</keyword>
<dbReference type="RefSeq" id="XP_067917587.1">
    <property type="nucleotide sequence ID" value="XM_068070439.1"/>
</dbReference>
<dbReference type="InterPro" id="IPR000608">
    <property type="entry name" value="UBC"/>
</dbReference>
<organism evidence="3 4">
    <name type="scientific">Cystoisospora suis</name>
    <dbReference type="NCBI Taxonomy" id="483139"/>
    <lineage>
        <taxon>Eukaryota</taxon>
        <taxon>Sar</taxon>
        <taxon>Alveolata</taxon>
        <taxon>Apicomplexa</taxon>
        <taxon>Conoidasida</taxon>
        <taxon>Coccidia</taxon>
        <taxon>Eucoccidiorida</taxon>
        <taxon>Eimeriorina</taxon>
        <taxon>Sarcocystidae</taxon>
        <taxon>Cystoisospora</taxon>
    </lineage>
</organism>
<sequence length="302" mass="34459">MATLVTVPSQAPGKSDESGKSRLLVSEKMATRLSSGEVDVRRLQRTVIPVPYQALAGVDEDGNPAAMDMDLVEQNLELYSLLIEYSQTPIYSPEGVYCMPAWDNLRVWDGVILLRHGLYHGGVFKFKININTGYPVTPPSITFLSRVYHPLIDPKTGELSIKPQFHSWNGEKDYLPMLLMYLKSIFYKKEFLHGTDMEDMWLNVEAAAAFRGEKKPVLESIRECVKESQSDVYKKIDDFVFNFTEFHREKKPVLQALNVLAHDVTCVDPKEAFVDWFLDDWCRKEFGGEEQKDTASPKSHEV</sequence>
<evidence type="ECO:0000259" key="2">
    <source>
        <dbReference type="PROSITE" id="PS50127"/>
    </source>
</evidence>
<accession>A0A2C6KH91</accession>